<keyword evidence="3" id="KW-0378">Hydrolase</keyword>
<dbReference type="PROSITE" id="PS50600">
    <property type="entry name" value="ULP_PROTEASE"/>
    <property type="match status" value="1"/>
</dbReference>
<reference evidence="5 6" key="1">
    <citation type="submission" date="2016-04" db="EMBL/GenBank/DDBJ databases">
        <title>A degradative enzymes factory behind the ericoid mycorrhizal symbiosis.</title>
        <authorList>
            <consortium name="DOE Joint Genome Institute"/>
            <person name="Martino E."/>
            <person name="Morin E."/>
            <person name="Grelet G."/>
            <person name="Kuo A."/>
            <person name="Kohler A."/>
            <person name="Daghino S."/>
            <person name="Barry K."/>
            <person name="Choi C."/>
            <person name="Cichocki N."/>
            <person name="Clum A."/>
            <person name="Copeland A."/>
            <person name="Hainaut M."/>
            <person name="Haridas S."/>
            <person name="Labutti K."/>
            <person name="Lindquist E."/>
            <person name="Lipzen A."/>
            <person name="Khouja H.-R."/>
            <person name="Murat C."/>
            <person name="Ohm R."/>
            <person name="Olson A."/>
            <person name="Spatafora J."/>
            <person name="Veneault-Fourrey C."/>
            <person name="Henrissat B."/>
            <person name="Grigoriev I."/>
            <person name="Martin F."/>
            <person name="Perotto S."/>
        </authorList>
    </citation>
    <scope>NUCLEOTIDE SEQUENCE [LARGE SCALE GENOMIC DNA]</scope>
    <source>
        <strain evidence="5 6">E</strain>
    </source>
</reference>
<dbReference type="GeneID" id="36590571"/>
<evidence type="ECO:0000256" key="2">
    <source>
        <dbReference type="ARBA" id="ARBA00022670"/>
    </source>
</evidence>
<name>A0A2J6TRK7_9HELO</name>
<dbReference type="GO" id="GO:0019783">
    <property type="term" value="F:ubiquitin-like protein peptidase activity"/>
    <property type="evidence" value="ECO:0007669"/>
    <property type="project" value="UniProtKB-ARBA"/>
</dbReference>
<keyword evidence="6" id="KW-1185">Reference proteome</keyword>
<comment type="similarity">
    <text evidence="1">Belongs to the peptidase C48 family.</text>
</comment>
<dbReference type="AlphaFoldDB" id="A0A2J6TRK7"/>
<organism evidence="5 6">
    <name type="scientific">Hyaloscypha bicolor E</name>
    <dbReference type="NCBI Taxonomy" id="1095630"/>
    <lineage>
        <taxon>Eukaryota</taxon>
        <taxon>Fungi</taxon>
        <taxon>Dikarya</taxon>
        <taxon>Ascomycota</taxon>
        <taxon>Pezizomycotina</taxon>
        <taxon>Leotiomycetes</taxon>
        <taxon>Helotiales</taxon>
        <taxon>Hyaloscyphaceae</taxon>
        <taxon>Hyaloscypha</taxon>
        <taxon>Hyaloscypha bicolor</taxon>
    </lineage>
</organism>
<feature type="domain" description="Ubiquitin-like protease family profile" evidence="4">
    <location>
        <begin position="1"/>
        <end position="181"/>
    </location>
</feature>
<accession>A0A2J6TRK7</accession>
<evidence type="ECO:0000259" key="4">
    <source>
        <dbReference type="PROSITE" id="PS50600"/>
    </source>
</evidence>
<protein>
    <recommendedName>
        <fullName evidence="4">Ubiquitin-like protease family profile domain-containing protein</fullName>
    </recommendedName>
</protein>
<dbReference type="Pfam" id="PF02902">
    <property type="entry name" value="Peptidase_C48"/>
    <property type="match status" value="1"/>
</dbReference>
<dbReference type="Proteomes" id="UP000235371">
    <property type="component" value="Unassembled WGS sequence"/>
</dbReference>
<dbReference type="GO" id="GO:0008234">
    <property type="term" value="F:cysteine-type peptidase activity"/>
    <property type="evidence" value="ECO:0007669"/>
    <property type="project" value="InterPro"/>
</dbReference>
<keyword evidence="2" id="KW-0645">Protease</keyword>
<sequence>MSGEKYYRMDQDRAGLERLDIEPFDIESIRSGWLTDTCIREIVARFGNLASSRVNIVDPVWFGAWIQENGHAPAITPVFFKSRPGVRAVTGLAVPFNEGQNHWAALYIDLENCGAIYFNTMSDMERDNYARKLMFHFYDVFKEFFAGKGQKKFEFVVDDKCAKQGDGASCGIYVTAAVIDLLAMARPRTQRLTDEQIRIFRENGVKWLSEAPKSFDFLMREATSKPKPKNEVHWDPSIL</sequence>
<evidence type="ECO:0000313" key="5">
    <source>
        <dbReference type="EMBL" id="PMD65656.1"/>
    </source>
</evidence>
<evidence type="ECO:0000313" key="6">
    <source>
        <dbReference type="Proteomes" id="UP000235371"/>
    </source>
</evidence>
<dbReference type="GO" id="GO:0006508">
    <property type="term" value="P:proteolysis"/>
    <property type="evidence" value="ECO:0007669"/>
    <property type="project" value="UniProtKB-KW"/>
</dbReference>
<evidence type="ECO:0000256" key="1">
    <source>
        <dbReference type="ARBA" id="ARBA00005234"/>
    </source>
</evidence>
<gene>
    <name evidence="5" type="ORF">K444DRAFT_625206</name>
</gene>
<dbReference type="Gene3D" id="3.40.395.10">
    <property type="entry name" value="Adenoviral Proteinase, Chain A"/>
    <property type="match status" value="1"/>
</dbReference>
<dbReference type="SUPFAM" id="SSF54001">
    <property type="entry name" value="Cysteine proteinases"/>
    <property type="match status" value="1"/>
</dbReference>
<dbReference type="RefSeq" id="XP_024742560.1">
    <property type="nucleotide sequence ID" value="XM_024882494.1"/>
</dbReference>
<dbReference type="InterPro" id="IPR038765">
    <property type="entry name" value="Papain-like_cys_pep_sf"/>
</dbReference>
<dbReference type="InterPro" id="IPR003653">
    <property type="entry name" value="Peptidase_C48_C"/>
</dbReference>
<dbReference type="InParanoid" id="A0A2J6TRK7"/>
<dbReference type="EMBL" id="KZ613746">
    <property type="protein sequence ID" value="PMD65656.1"/>
    <property type="molecule type" value="Genomic_DNA"/>
</dbReference>
<evidence type="ECO:0000256" key="3">
    <source>
        <dbReference type="ARBA" id="ARBA00022801"/>
    </source>
</evidence>
<proteinExistence type="inferred from homology"/>
<dbReference type="OrthoDB" id="3523564at2759"/>